<evidence type="ECO:0000313" key="1">
    <source>
        <dbReference type="EMBL" id="KMZ61076.1"/>
    </source>
</evidence>
<dbReference type="InterPro" id="IPR008686">
    <property type="entry name" value="RNA_pol_mitovir"/>
</dbReference>
<dbReference type="EMBL" id="LFYR01001529">
    <property type="protein sequence ID" value="KMZ61076.1"/>
    <property type="molecule type" value="Genomic_DNA"/>
</dbReference>
<comment type="caution">
    <text evidence="1">The sequence shown here is derived from an EMBL/GenBank/DDBJ whole genome shotgun (WGS) entry which is preliminary data.</text>
</comment>
<gene>
    <name evidence="1" type="ORF">ZOSMA_54G00050</name>
</gene>
<reference evidence="2" key="1">
    <citation type="journal article" date="2016" name="Nature">
        <title>The genome of the seagrass Zostera marina reveals angiosperm adaptation to the sea.</title>
        <authorList>
            <person name="Olsen J.L."/>
            <person name="Rouze P."/>
            <person name="Verhelst B."/>
            <person name="Lin Y.-C."/>
            <person name="Bayer T."/>
            <person name="Collen J."/>
            <person name="Dattolo E."/>
            <person name="De Paoli E."/>
            <person name="Dittami S."/>
            <person name="Maumus F."/>
            <person name="Michel G."/>
            <person name="Kersting A."/>
            <person name="Lauritano C."/>
            <person name="Lohaus R."/>
            <person name="Toepel M."/>
            <person name="Tonon T."/>
            <person name="Vanneste K."/>
            <person name="Amirebrahimi M."/>
            <person name="Brakel J."/>
            <person name="Bostroem C."/>
            <person name="Chovatia M."/>
            <person name="Grimwood J."/>
            <person name="Jenkins J.W."/>
            <person name="Jueterbock A."/>
            <person name="Mraz A."/>
            <person name="Stam W.T."/>
            <person name="Tice H."/>
            <person name="Bornberg-Bauer E."/>
            <person name="Green P.J."/>
            <person name="Pearson G.A."/>
            <person name="Procaccini G."/>
            <person name="Duarte C.M."/>
            <person name="Schmutz J."/>
            <person name="Reusch T.B.H."/>
            <person name="Van de Peer Y."/>
        </authorList>
    </citation>
    <scope>NUCLEOTIDE SEQUENCE [LARGE SCALE GENOMIC DNA]</scope>
    <source>
        <strain evidence="2">cv. Finnish</strain>
    </source>
</reference>
<protein>
    <submittedName>
        <fullName evidence="1">Uncharacterized protein</fullName>
    </submittedName>
</protein>
<keyword evidence="2" id="KW-1185">Reference proteome</keyword>
<proteinExistence type="predicted"/>
<dbReference type="AlphaFoldDB" id="A0A0K9NWD1"/>
<accession>A0A0K9NWD1</accession>
<name>A0A0K9NWD1_ZOSMR</name>
<organism evidence="1 2">
    <name type="scientific">Zostera marina</name>
    <name type="common">Eelgrass</name>
    <dbReference type="NCBI Taxonomy" id="29655"/>
    <lineage>
        <taxon>Eukaryota</taxon>
        <taxon>Viridiplantae</taxon>
        <taxon>Streptophyta</taxon>
        <taxon>Embryophyta</taxon>
        <taxon>Tracheophyta</taxon>
        <taxon>Spermatophyta</taxon>
        <taxon>Magnoliopsida</taxon>
        <taxon>Liliopsida</taxon>
        <taxon>Zosteraceae</taxon>
        <taxon>Zostera</taxon>
    </lineage>
</organism>
<dbReference type="OrthoDB" id="786689at2759"/>
<evidence type="ECO:0000313" key="2">
    <source>
        <dbReference type="Proteomes" id="UP000036987"/>
    </source>
</evidence>
<sequence>MEQLFCLSIDRIKPPIEWHRVLKDSGVLRGLLNKIILSTCSQLSTETCIAASLVCKSILALASRGGMLTTAVYLKHCRVALQMSYGADIFTPLPFPISLTRTGYPRIIPSFHRHLIRRRDSRSDVLVRLYMSVFSIGRIVKLAKVVSKSTYQSIVTPPDDMDRIRKTISSIKDKFKEIFPRYLPNIHQIPLEQGVTWDTISKAYPNSNYLKHCYQHVLDYYDNCVSLKGRLSELIQRRVKLRMGQIVYHYFFCLRCSATVLIANLHHPVLTPPLLCMPFSPCPKTLRSRKSKQKNFKYHLRDKCQLISFIAGQPLGLMSSWTLFALSHHIIVWCAAE</sequence>
<dbReference type="Pfam" id="PF05919">
    <property type="entry name" value="Mitovir_RNA_pol"/>
    <property type="match status" value="1"/>
</dbReference>
<dbReference type="Proteomes" id="UP000036987">
    <property type="component" value="Unassembled WGS sequence"/>
</dbReference>